<reference evidence="4" key="2">
    <citation type="submission" date="2019-09" db="UniProtKB">
        <authorList>
            <consortium name="WormBaseParasite"/>
        </authorList>
    </citation>
    <scope>IDENTIFICATION</scope>
</reference>
<proteinExistence type="predicted"/>
<dbReference type="WBParaSite" id="HPBE_0000163401-mRNA-1">
    <property type="protein sequence ID" value="HPBE_0000163401-mRNA-1"/>
    <property type="gene ID" value="HPBE_0000163401"/>
</dbReference>
<dbReference type="AlphaFoldDB" id="A0A183F642"/>
<evidence type="ECO:0000256" key="1">
    <source>
        <dbReference type="SAM" id="MobiDB-lite"/>
    </source>
</evidence>
<sequence>MEGLVGLGEKSEPGTCTEASYRGSVDKSAPPLVPLKEVHLHKLKIDIGAVNTLVVMPRPLEMTGRNEFPLYDVLSPCLTTWLHVSKKLSDTIAEVRIASSTSTNSRWS</sequence>
<dbReference type="OrthoDB" id="10051416at2759"/>
<gene>
    <name evidence="2" type="ORF">HPBE_LOCUS1635</name>
</gene>
<keyword evidence="3" id="KW-1185">Reference proteome</keyword>
<feature type="region of interest" description="Disordered" evidence="1">
    <location>
        <begin position="1"/>
        <end position="28"/>
    </location>
</feature>
<dbReference type="EMBL" id="UZAH01001911">
    <property type="protein sequence ID" value="VDO20372.1"/>
    <property type="molecule type" value="Genomic_DNA"/>
</dbReference>
<evidence type="ECO:0000313" key="3">
    <source>
        <dbReference type="Proteomes" id="UP000050761"/>
    </source>
</evidence>
<evidence type="ECO:0000313" key="2">
    <source>
        <dbReference type="EMBL" id="VDO20372.1"/>
    </source>
</evidence>
<protein>
    <submittedName>
        <fullName evidence="2 4">Uncharacterized protein</fullName>
    </submittedName>
</protein>
<organism evidence="3 4">
    <name type="scientific">Heligmosomoides polygyrus</name>
    <name type="common">Parasitic roundworm</name>
    <dbReference type="NCBI Taxonomy" id="6339"/>
    <lineage>
        <taxon>Eukaryota</taxon>
        <taxon>Metazoa</taxon>
        <taxon>Ecdysozoa</taxon>
        <taxon>Nematoda</taxon>
        <taxon>Chromadorea</taxon>
        <taxon>Rhabditida</taxon>
        <taxon>Rhabditina</taxon>
        <taxon>Rhabditomorpha</taxon>
        <taxon>Strongyloidea</taxon>
        <taxon>Heligmosomidae</taxon>
        <taxon>Heligmosomoides</taxon>
    </lineage>
</organism>
<accession>A0A3P7WS03</accession>
<dbReference type="Proteomes" id="UP000050761">
    <property type="component" value="Unassembled WGS sequence"/>
</dbReference>
<name>A0A183F642_HELPZ</name>
<evidence type="ECO:0000313" key="4">
    <source>
        <dbReference type="WBParaSite" id="HPBE_0000163401-mRNA-1"/>
    </source>
</evidence>
<accession>A0A183F642</accession>
<reference evidence="2 3" key="1">
    <citation type="submission" date="2018-11" db="EMBL/GenBank/DDBJ databases">
        <authorList>
            <consortium name="Pathogen Informatics"/>
        </authorList>
    </citation>
    <scope>NUCLEOTIDE SEQUENCE [LARGE SCALE GENOMIC DNA]</scope>
</reference>